<reference evidence="2" key="1">
    <citation type="submission" date="2016-04" db="UniProtKB">
        <authorList>
            <consortium name="WormBaseParasite"/>
        </authorList>
    </citation>
    <scope>IDENTIFICATION</scope>
</reference>
<dbReference type="WBParaSite" id="SMUV_0000366601-mRNA-1">
    <property type="protein sequence ID" value="SMUV_0000366601-mRNA-1"/>
    <property type="gene ID" value="SMUV_0000366601"/>
</dbReference>
<name>A0A0N5AH32_9BILA</name>
<organism evidence="1 2">
    <name type="scientific">Syphacia muris</name>
    <dbReference type="NCBI Taxonomy" id="451379"/>
    <lineage>
        <taxon>Eukaryota</taxon>
        <taxon>Metazoa</taxon>
        <taxon>Ecdysozoa</taxon>
        <taxon>Nematoda</taxon>
        <taxon>Chromadorea</taxon>
        <taxon>Rhabditida</taxon>
        <taxon>Spirurina</taxon>
        <taxon>Oxyuridomorpha</taxon>
        <taxon>Oxyuroidea</taxon>
        <taxon>Oxyuridae</taxon>
        <taxon>Syphacia</taxon>
    </lineage>
</organism>
<protein>
    <submittedName>
        <fullName evidence="2">Rho-GAP domain-containing protein</fullName>
    </submittedName>
</protein>
<evidence type="ECO:0000313" key="2">
    <source>
        <dbReference type="WBParaSite" id="SMUV_0000366601-mRNA-1"/>
    </source>
</evidence>
<keyword evidence="1" id="KW-1185">Reference proteome</keyword>
<dbReference type="AlphaFoldDB" id="A0A0N5AH32"/>
<dbReference type="Proteomes" id="UP000046393">
    <property type="component" value="Unplaced"/>
</dbReference>
<proteinExistence type="predicted"/>
<accession>A0A0N5AH32</accession>
<evidence type="ECO:0000313" key="1">
    <source>
        <dbReference type="Proteomes" id="UP000046393"/>
    </source>
</evidence>
<sequence length="218" mass="25625">MVLTEIEPSSHKRCLIDVITHIIKSILYPEIFPEIFNPKKTEVKAYQCFSEESNTSCQSEIENKEQRSCDDGFWTMDETGKLHQAGLSTLGNCYSPPRKKLKMVSNFVAQELELQHVSNKYRSKYLNRREYFSISDSSTKIIERRNSIKSDAVFSTPKRRLPMRKLNRTKSCDCRLTGYYSDKRHNLSIKRHIDRIRSVHTEENNCSYSPSRNKRWCI</sequence>